<protein>
    <submittedName>
        <fullName evidence="1">Four helix bundle protein</fullName>
    </submittedName>
</protein>
<sequence length="129" mass="15119">MATITRFEDLEIWKEARRLAKEIHFIALETDLKNDFRFRDQIKASSGSVMDNIAEGFERNGNLEFRQFLSIAKGSAGETRSQLYRVLDYNYIDVVKFEILKTDFENLSGKINNFISYLNKKDFKGTKFQ</sequence>
<dbReference type="SUPFAM" id="SSF158446">
    <property type="entry name" value="IVS-encoded protein-like"/>
    <property type="match status" value="1"/>
</dbReference>
<dbReference type="InterPro" id="IPR036583">
    <property type="entry name" value="23S_rRNA_IVS_sf"/>
</dbReference>
<dbReference type="CDD" id="cd16377">
    <property type="entry name" value="23S_rRNA_IVP_like"/>
    <property type="match status" value="1"/>
</dbReference>
<dbReference type="PANTHER" id="PTHR38471">
    <property type="entry name" value="FOUR HELIX BUNDLE PROTEIN"/>
    <property type="match status" value="1"/>
</dbReference>
<dbReference type="Pfam" id="PF05635">
    <property type="entry name" value="23S_rRNA_IVP"/>
    <property type="match status" value="1"/>
</dbReference>
<evidence type="ECO:0000313" key="2">
    <source>
        <dbReference type="Proteomes" id="UP000641454"/>
    </source>
</evidence>
<dbReference type="RefSeq" id="WP_187020194.1">
    <property type="nucleotide sequence ID" value="NZ_JACRUK010000042.1"/>
</dbReference>
<keyword evidence="2" id="KW-1185">Reference proteome</keyword>
<dbReference type="PANTHER" id="PTHR38471:SF2">
    <property type="entry name" value="FOUR HELIX BUNDLE PROTEIN"/>
    <property type="match status" value="1"/>
</dbReference>
<accession>A0A923N3T3</accession>
<comment type="caution">
    <text evidence="1">The sequence shown here is derived from an EMBL/GenBank/DDBJ whole genome shotgun (WGS) entry which is preliminary data.</text>
</comment>
<dbReference type="Proteomes" id="UP000641454">
    <property type="component" value="Unassembled WGS sequence"/>
</dbReference>
<organism evidence="1 2">
    <name type="scientific">Flavobacterium muglaense</name>
    <dbReference type="NCBI Taxonomy" id="2764716"/>
    <lineage>
        <taxon>Bacteria</taxon>
        <taxon>Pseudomonadati</taxon>
        <taxon>Bacteroidota</taxon>
        <taxon>Flavobacteriia</taxon>
        <taxon>Flavobacteriales</taxon>
        <taxon>Flavobacteriaceae</taxon>
        <taxon>Flavobacterium</taxon>
    </lineage>
</organism>
<dbReference type="InterPro" id="IPR012657">
    <property type="entry name" value="23S_rRNA-intervening_sequence"/>
</dbReference>
<evidence type="ECO:0000313" key="1">
    <source>
        <dbReference type="EMBL" id="MBC5845525.1"/>
    </source>
</evidence>
<dbReference type="EMBL" id="JACRUL010000041">
    <property type="protein sequence ID" value="MBC5845525.1"/>
    <property type="molecule type" value="Genomic_DNA"/>
</dbReference>
<gene>
    <name evidence="1" type="ORF">H8R25_13905</name>
</gene>
<dbReference type="NCBIfam" id="TIGR02436">
    <property type="entry name" value="four helix bundle protein"/>
    <property type="match status" value="1"/>
</dbReference>
<name>A0A923N3T3_9FLAO</name>
<dbReference type="AlphaFoldDB" id="A0A923N3T3"/>
<proteinExistence type="predicted"/>
<dbReference type="Gene3D" id="1.20.1440.60">
    <property type="entry name" value="23S rRNA-intervening sequence"/>
    <property type="match status" value="1"/>
</dbReference>
<reference evidence="1 2" key="1">
    <citation type="submission" date="2020-08" db="EMBL/GenBank/DDBJ databases">
        <title>Description of novel Flavobacterium F-392 isolate.</title>
        <authorList>
            <person name="Saticioglu I.B."/>
            <person name="Duman M."/>
            <person name="Altun S."/>
        </authorList>
    </citation>
    <scope>NUCLEOTIDE SEQUENCE [LARGE SCALE GENOMIC DNA]</scope>
    <source>
        <strain evidence="1 2">F-392</strain>
    </source>
</reference>